<dbReference type="Pfam" id="PF01636">
    <property type="entry name" value="APH"/>
    <property type="match status" value="1"/>
</dbReference>
<dbReference type="InterPro" id="IPR002575">
    <property type="entry name" value="Aminoglycoside_PTrfase"/>
</dbReference>
<dbReference type="OrthoDB" id="2906425at2759"/>
<dbReference type="InterPro" id="IPR051678">
    <property type="entry name" value="AGP_Transferase"/>
</dbReference>
<name>A0A1M2VFG3_TRAPU</name>
<evidence type="ECO:0000313" key="3">
    <source>
        <dbReference type="Proteomes" id="UP000184267"/>
    </source>
</evidence>
<sequence>MTHPLKARFPLDGLPAHLLPCPPVGSPSSAFTKRICYYIHEYVLLPFSLWYMKHYKIATPMGILQLPFGLILKRHGRVHEQEGLAMNLARAMGVPAPRFVSFGSLGVPSACPSLLMTRVPGYPLDWFDPGQVDLDVVAADLTRILARIRSFASPHGAAVCGAAGREIRGPMIPASPLAPFADEGAFNARLRAFVTNVRMGLITDDIPPEDMEAALAEHRARVETVERCLLALPPHAIVFTHGDLNMHNIMIGPDGHVCGIIDWEGGAWLPEYWEFSATAVMDTLPWGKFMDKKVSRGAYEQELKGHQALFLYVGDSLSY</sequence>
<gene>
    <name evidence="2" type="ORF">TRAPUB_2755</name>
</gene>
<dbReference type="Gene3D" id="3.90.1200.10">
    <property type="match status" value="1"/>
</dbReference>
<organism evidence="2 3">
    <name type="scientific">Trametes pubescens</name>
    <name type="common">White-rot fungus</name>
    <dbReference type="NCBI Taxonomy" id="154538"/>
    <lineage>
        <taxon>Eukaryota</taxon>
        <taxon>Fungi</taxon>
        <taxon>Dikarya</taxon>
        <taxon>Basidiomycota</taxon>
        <taxon>Agaricomycotina</taxon>
        <taxon>Agaricomycetes</taxon>
        <taxon>Polyporales</taxon>
        <taxon>Polyporaceae</taxon>
        <taxon>Trametes</taxon>
    </lineage>
</organism>
<dbReference type="STRING" id="154538.A0A1M2VFG3"/>
<proteinExistence type="predicted"/>
<dbReference type="EMBL" id="MNAD01001313">
    <property type="protein sequence ID" value="OJT06381.1"/>
    <property type="molecule type" value="Genomic_DNA"/>
</dbReference>
<dbReference type="Proteomes" id="UP000184267">
    <property type="component" value="Unassembled WGS sequence"/>
</dbReference>
<evidence type="ECO:0000313" key="2">
    <source>
        <dbReference type="EMBL" id="OJT06381.1"/>
    </source>
</evidence>
<feature type="domain" description="Aminoglycoside phosphotransferase" evidence="1">
    <location>
        <begin position="79"/>
        <end position="276"/>
    </location>
</feature>
<dbReference type="PANTHER" id="PTHR21310:SF55">
    <property type="entry name" value="AMINOGLYCOSIDE PHOSPHOTRANSFERASE DOMAIN-CONTAINING PROTEIN"/>
    <property type="match status" value="1"/>
</dbReference>
<dbReference type="InterPro" id="IPR011009">
    <property type="entry name" value="Kinase-like_dom_sf"/>
</dbReference>
<dbReference type="SUPFAM" id="SSF56112">
    <property type="entry name" value="Protein kinase-like (PK-like)"/>
    <property type="match status" value="1"/>
</dbReference>
<keyword evidence="3" id="KW-1185">Reference proteome</keyword>
<dbReference type="OMA" id="HNIMIGP"/>
<comment type="caution">
    <text evidence="2">The sequence shown here is derived from an EMBL/GenBank/DDBJ whole genome shotgun (WGS) entry which is preliminary data.</text>
</comment>
<evidence type="ECO:0000259" key="1">
    <source>
        <dbReference type="Pfam" id="PF01636"/>
    </source>
</evidence>
<reference evidence="2 3" key="1">
    <citation type="submission" date="2016-10" db="EMBL/GenBank/DDBJ databases">
        <title>Genome sequence of the basidiomycete white-rot fungus Trametes pubescens.</title>
        <authorList>
            <person name="Makela M.R."/>
            <person name="Granchi Z."/>
            <person name="Peng M."/>
            <person name="De Vries R.P."/>
            <person name="Grigoriev I."/>
            <person name="Riley R."/>
            <person name="Hilden K."/>
        </authorList>
    </citation>
    <scope>NUCLEOTIDE SEQUENCE [LARGE SCALE GENOMIC DNA]</scope>
    <source>
        <strain evidence="2 3">FBCC735</strain>
    </source>
</reference>
<accession>A0A1M2VFG3</accession>
<dbReference type="AlphaFoldDB" id="A0A1M2VFG3"/>
<dbReference type="PANTHER" id="PTHR21310">
    <property type="entry name" value="AMINOGLYCOSIDE PHOSPHOTRANSFERASE-RELATED-RELATED"/>
    <property type="match status" value="1"/>
</dbReference>
<protein>
    <recommendedName>
        <fullName evidence="1">Aminoglycoside phosphotransferase domain-containing protein</fullName>
    </recommendedName>
</protein>